<dbReference type="Gene3D" id="1.20.58.340">
    <property type="entry name" value="Magnesium transport protein CorA, transmembrane region"/>
    <property type="match status" value="2"/>
</dbReference>
<dbReference type="AlphaFoldDB" id="L0A1I1"/>
<comment type="similarity">
    <text evidence="2">Belongs to the CorA metal ion transporter (MIT) (TC 1.A.35) family.</text>
</comment>
<evidence type="ECO:0000256" key="8">
    <source>
        <dbReference type="ARBA" id="ARBA00023065"/>
    </source>
</evidence>
<evidence type="ECO:0000256" key="6">
    <source>
        <dbReference type="ARBA" id="ARBA00022842"/>
    </source>
</evidence>
<evidence type="ECO:0000256" key="2">
    <source>
        <dbReference type="ARBA" id="ARBA00009765"/>
    </source>
</evidence>
<dbReference type="GO" id="GO:0005886">
    <property type="term" value="C:plasma membrane"/>
    <property type="evidence" value="ECO:0007669"/>
    <property type="project" value="UniProtKB-SubCell"/>
</dbReference>
<keyword evidence="4" id="KW-1003">Cell membrane</keyword>
<proteinExistence type="inferred from homology"/>
<dbReference type="EMBL" id="CP003382">
    <property type="protein sequence ID" value="AFZ67309.1"/>
    <property type="molecule type" value="Genomic_DNA"/>
</dbReference>
<name>L0A1I1_DEIPD</name>
<keyword evidence="5 12" id="KW-0812">Transmembrane</keyword>
<evidence type="ECO:0000256" key="7">
    <source>
        <dbReference type="ARBA" id="ARBA00022989"/>
    </source>
</evidence>
<evidence type="ECO:0000256" key="3">
    <source>
        <dbReference type="ARBA" id="ARBA00022448"/>
    </source>
</evidence>
<sequence>MIRAMSLLNTESVDWKTGGNSIWVDVESPSPQEVSELSQVFAFNPLALEDALTHGQWSRFEAYPEHVFLVFRTLDQPQACNDETERVSLFWYPATDTLVTLRLGEVDYLSRTWLEFEGLRYGSEERLIYTLLAQGADTFFKFADAMQDKTDELEEELFTQPNPRNMAQEVFEYKHTIMDVRRLVRGARESVAAFARHGQVVTSGYAVGVNGQGSAGKIDPQAQEVMLYFRDVVGTLDRAHDTLESARDVLSSVLDANLSLQSHKMNEVMKTLTTVSAVFLPLTFLAGVWGMNFEHQPEFAWRYGYLFAWASFIAVGVSLAVYFKKRGWW</sequence>
<accession>L0A1I1</accession>
<organism evidence="13 14">
    <name type="scientific">Deinococcus peraridilitoris (strain DSM 19664 / LMG 22246 / CIP 109416 / KR-200)</name>
    <dbReference type="NCBI Taxonomy" id="937777"/>
    <lineage>
        <taxon>Bacteria</taxon>
        <taxon>Thermotogati</taxon>
        <taxon>Deinococcota</taxon>
        <taxon>Deinococci</taxon>
        <taxon>Deinococcales</taxon>
        <taxon>Deinococcaceae</taxon>
        <taxon>Deinococcus</taxon>
    </lineage>
</organism>
<dbReference type="GO" id="GO:0015095">
    <property type="term" value="F:magnesium ion transmembrane transporter activity"/>
    <property type="evidence" value="ECO:0007669"/>
    <property type="project" value="TreeGrafter"/>
</dbReference>
<dbReference type="FunFam" id="1.20.58.340:FF:000004">
    <property type="entry name" value="Magnesium transport protein CorA"/>
    <property type="match status" value="1"/>
</dbReference>
<evidence type="ECO:0000313" key="13">
    <source>
        <dbReference type="EMBL" id="AFZ67309.1"/>
    </source>
</evidence>
<feature type="transmembrane region" description="Helical" evidence="12">
    <location>
        <begin position="271"/>
        <end position="291"/>
    </location>
</feature>
<dbReference type="PANTHER" id="PTHR46494">
    <property type="entry name" value="CORA FAMILY METAL ION TRANSPORTER (EUROFUNG)"/>
    <property type="match status" value="1"/>
</dbReference>
<dbReference type="InterPro" id="IPR002523">
    <property type="entry name" value="MgTranspt_CorA/ZnTranspt_ZntB"/>
</dbReference>
<dbReference type="PANTHER" id="PTHR46494:SF1">
    <property type="entry name" value="CORA FAMILY METAL ION TRANSPORTER (EUROFUNG)"/>
    <property type="match status" value="1"/>
</dbReference>
<dbReference type="HOGENOM" id="CLU_007127_0_0_0"/>
<evidence type="ECO:0000256" key="9">
    <source>
        <dbReference type="ARBA" id="ARBA00023136"/>
    </source>
</evidence>
<keyword evidence="9 12" id="KW-0472">Membrane</keyword>
<evidence type="ECO:0000256" key="4">
    <source>
        <dbReference type="ARBA" id="ARBA00022475"/>
    </source>
</evidence>
<dbReference type="Proteomes" id="UP000010467">
    <property type="component" value="Chromosome"/>
</dbReference>
<evidence type="ECO:0000256" key="10">
    <source>
        <dbReference type="ARBA" id="ARBA00034269"/>
    </source>
</evidence>
<dbReference type="GO" id="GO:0015087">
    <property type="term" value="F:cobalt ion transmembrane transporter activity"/>
    <property type="evidence" value="ECO:0007669"/>
    <property type="project" value="TreeGrafter"/>
</dbReference>
<dbReference type="GO" id="GO:0000287">
    <property type="term" value="F:magnesium ion binding"/>
    <property type="evidence" value="ECO:0007669"/>
    <property type="project" value="TreeGrafter"/>
</dbReference>
<dbReference type="InterPro" id="IPR045863">
    <property type="entry name" value="CorA_TM1_TM2"/>
</dbReference>
<dbReference type="Pfam" id="PF01544">
    <property type="entry name" value="CorA"/>
    <property type="match status" value="1"/>
</dbReference>
<evidence type="ECO:0000256" key="12">
    <source>
        <dbReference type="SAM" id="Phobius"/>
    </source>
</evidence>
<feature type="transmembrane region" description="Helical" evidence="12">
    <location>
        <begin position="303"/>
        <end position="323"/>
    </location>
</feature>
<reference evidence="14" key="1">
    <citation type="submission" date="2012-03" db="EMBL/GenBank/DDBJ databases">
        <title>Complete sequence of chromosome of Deinococcus peraridilitoris DSM 19664.</title>
        <authorList>
            <person name="Lucas S."/>
            <person name="Copeland A."/>
            <person name="Lapidus A."/>
            <person name="Glavina del Rio T."/>
            <person name="Dalin E."/>
            <person name="Tice H."/>
            <person name="Bruce D."/>
            <person name="Goodwin L."/>
            <person name="Pitluck S."/>
            <person name="Peters L."/>
            <person name="Mikhailova N."/>
            <person name="Lu M."/>
            <person name="Kyrpides N."/>
            <person name="Mavromatis K."/>
            <person name="Ivanova N."/>
            <person name="Brettin T."/>
            <person name="Detter J.C."/>
            <person name="Han C."/>
            <person name="Larimer F."/>
            <person name="Land M."/>
            <person name="Hauser L."/>
            <person name="Markowitz V."/>
            <person name="Cheng J.-F."/>
            <person name="Hugenholtz P."/>
            <person name="Woyke T."/>
            <person name="Wu D."/>
            <person name="Pukall R."/>
            <person name="Steenblock K."/>
            <person name="Brambilla E."/>
            <person name="Klenk H.-P."/>
            <person name="Eisen J.A."/>
        </authorList>
    </citation>
    <scope>NUCLEOTIDE SEQUENCE [LARGE SCALE GENOMIC DNA]</scope>
    <source>
        <strain evidence="14">DSM 19664 / LMG 22246 / CIP 109416 / KR-200</strain>
    </source>
</reference>
<evidence type="ECO:0000256" key="1">
    <source>
        <dbReference type="ARBA" id="ARBA00004651"/>
    </source>
</evidence>
<evidence type="ECO:0000256" key="5">
    <source>
        <dbReference type="ARBA" id="ARBA00022692"/>
    </source>
</evidence>
<keyword evidence="6" id="KW-0460">Magnesium</keyword>
<evidence type="ECO:0000313" key="14">
    <source>
        <dbReference type="Proteomes" id="UP000010467"/>
    </source>
</evidence>
<comment type="catalytic activity">
    <reaction evidence="10">
        <text>Mg(2+)(in) = Mg(2+)(out)</text>
        <dbReference type="Rhea" id="RHEA:29827"/>
        <dbReference type="ChEBI" id="CHEBI:18420"/>
    </reaction>
</comment>
<keyword evidence="8" id="KW-0406">Ion transport</keyword>
<gene>
    <name evidence="13" type="ordered locus">Deipe_1790</name>
</gene>
<dbReference type="InterPro" id="IPR045861">
    <property type="entry name" value="CorA_cytoplasmic_dom"/>
</dbReference>
<keyword evidence="3" id="KW-0813">Transport</keyword>
<dbReference type="PATRIC" id="fig|937777.3.peg.1792"/>
<dbReference type="GO" id="GO:0050897">
    <property type="term" value="F:cobalt ion binding"/>
    <property type="evidence" value="ECO:0007669"/>
    <property type="project" value="TreeGrafter"/>
</dbReference>
<dbReference type="OrthoDB" id="9803416at2"/>
<evidence type="ECO:0000256" key="11">
    <source>
        <dbReference type="ARBA" id="ARBA00045497"/>
    </source>
</evidence>
<keyword evidence="14" id="KW-1185">Reference proteome</keyword>
<dbReference type="SUPFAM" id="SSF143865">
    <property type="entry name" value="CorA soluble domain-like"/>
    <property type="match status" value="1"/>
</dbReference>
<dbReference type="STRING" id="937777.Deipe_1790"/>
<dbReference type="Gene3D" id="3.30.460.20">
    <property type="entry name" value="CorA soluble domain-like"/>
    <property type="match status" value="1"/>
</dbReference>
<dbReference type="RefSeq" id="WP_015235614.1">
    <property type="nucleotide sequence ID" value="NC_019793.1"/>
</dbReference>
<dbReference type="eggNOG" id="COG0598">
    <property type="taxonomic scope" value="Bacteria"/>
</dbReference>
<comment type="subcellular location">
    <subcellularLocation>
        <location evidence="1">Cell membrane</location>
        <topology evidence="1">Multi-pass membrane protein</topology>
    </subcellularLocation>
</comment>
<dbReference type="CDD" id="cd12822">
    <property type="entry name" value="TmCorA-like"/>
    <property type="match status" value="1"/>
</dbReference>
<dbReference type="KEGG" id="dpd:Deipe_1790"/>
<comment type="function">
    <text evidence="11">Mediates influx of magnesium ions. Alternates between open and closed states. Activated by low cytoplasmic Mg(2+) levels. Inactive when cytoplasmic Mg(2+) levels are high.</text>
</comment>
<dbReference type="SUPFAM" id="SSF144083">
    <property type="entry name" value="Magnesium transport protein CorA, transmembrane region"/>
    <property type="match status" value="1"/>
</dbReference>
<keyword evidence="7 12" id="KW-1133">Transmembrane helix</keyword>
<protein>
    <submittedName>
        <fullName evidence="13">Mg2+/Co2+ transporter</fullName>
    </submittedName>
</protein>